<dbReference type="EMBL" id="JAOZYT010000053">
    <property type="protein sequence ID" value="MCW0524328.1"/>
    <property type="molecule type" value="Genomic_DNA"/>
</dbReference>
<evidence type="ECO:0000313" key="4">
    <source>
        <dbReference type="Proteomes" id="UP001207440"/>
    </source>
</evidence>
<evidence type="ECO:0000313" key="3">
    <source>
        <dbReference type="EMBL" id="MCW0524328.1"/>
    </source>
</evidence>
<dbReference type="PRINTS" id="PR00096">
    <property type="entry name" value="GATASE"/>
</dbReference>
<feature type="domain" description="Glutamine amidotransferase" evidence="2">
    <location>
        <begin position="4"/>
        <end position="187"/>
    </location>
</feature>
<name>A0AAP3AQ78_RIEAN</name>
<evidence type="ECO:0000256" key="1">
    <source>
        <dbReference type="ARBA" id="ARBA00022962"/>
    </source>
</evidence>
<keyword evidence="1" id="KW-0315">Glutamine amidotransferase</keyword>
<dbReference type="PROSITE" id="PS51273">
    <property type="entry name" value="GATASE_TYPE_1"/>
    <property type="match status" value="1"/>
</dbReference>
<dbReference type="PANTHER" id="PTHR43418">
    <property type="entry name" value="MULTIFUNCTIONAL TRYPTOPHAN BIOSYNTHESIS PROTEIN-RELATED"/>
    <property type="match status" value="1"/>
</dbReference>
<sequence length="190" mass="21188">MKILVFDNYDSFTYNLVQMIEQITGNEVDVFRNDKIPLEDIEQYDKIILSPGPGIPSEAGRLLEVIKTYASTKSILGVCLGQQAIAEAFGGSLVNLDKIYHGVATQAEIIKSDALLFQNMPKNIEIGRYHSWAVNLEDFPSELEITAVDEEGMIMALQHKTYDVHAVQFHPESILTPLGRTILSDFLNAS</sequence>
<dbReference type="FunFam" id="3.40.50.880:FF:000003">
    <property type="entry name" value="Anthranilate synthase component II"/>
    <property type="match status" value="1"/>
</dbReference>
<organism evidence="3 4">
    <name type="scientific">Riemerella anatipestifer</name>
    <name type="common">Moraxella anatipestifer</name>
    <dbReference type="NCBI Taxonomy" id="34085"/>
    <lineage>
        <taxon>Bacteria</taxon>
        <taxon>Pseudomonadati</taxon>
        <taxon>Bacteroidota</taxon>
        <taxon>Flavobacteriia</taxon>
        <taxon>Flavobacteriales</taxon>
        <taxon>Weeksellaceae</taxon>
        <taxon>Riemerella</taxon>
    </lineage>
</organism>
<dbReference type="SUPFAM" id="SSF52317">
    <property type="entry name" value="Class I glutamine amidotransferase-like"/>
    <property type="match status" value="1"/>
</dbReference>
<dbReference type="Gene3D" id="3.40.50.880">
    <property type="match status" value="1"/>
</dbReference>
<dbReference type="GO" id="GO:0005829">
    <property type="term" value="C:cytosol"/>
    <property type="evidence" value="ECO:0007669"/>
    <property type="project" value="TreeGrafter"/>
</dbReference>
<dbReference type="InterPro" id="IPR006221">
    <property type="entry name" value="TrpG/PapA_dom"/>
</dbReference>
<dbReference type="GO" id="GO:0000162">
    <property type="term" value="P:L-tryptophan biosynthetic process"/>
    <property type="evidence" value="ECO:0007669"/>
    <property type="project" value="TreeGrafter"/>
</dbReference>
<dbReference type="PRINTS" id="PR00099">
    <property type="entry name" value="CPSGATASE"/>
</dbReference>
<dbReference type="RefSeq" id="WP_064969547.1">
    <property type="nucleotide sequence ID" value="NZ_CP029760.1"/>
</dbReference>
<dbReference type="InterPro" id="IPR029062">
    <property type="entry name" value="Class_I_gatase-like"/>
</dbReference>
<protein>
    <submittedName>
        <fullName evidence="3">Aminodeoxychorismate/anthranilate synthase component II</fullName>
    </submittedName>
</protein>
<dbReference type="GO" id="GO:0004049">
    <property type="term" value="F:anthranilate synthase activity"/>
    <property type="evidence" value="ECO:0007669"/>
    <property type="project" value="TreeGrafter"/>
</dbReference>
<gene>
    <name evidence="3" type="ORF">OKE68_08380</name>
</gene>
<dbReference type="Pfam" id="PF00117">
    <property type="entry name" value="GATase"/>
    <property type="match status" value="1"/>
</dbReference>
<dbReference type="PANTHER" id="PTHR43418:SF4">
    <property type="entry name" value="MULTIFUNCTIONAL TRYPTOPHAN BIOSYNTHESIS PROTEIN"/>
    <property type="match status" value="1"/>
</dbReference>
<dbReference type="InterPro" id="IPR017926">
    <property type="entry name" value="GATASE"/>
</dbReference>
<dbReference type="AlphaFoldDB" id="A0AAP3AQ78"/>
<dbReference type="NCBIfam" id="TIGR00566">
    <property type="entry name" value="trpG_papA"/>
    <property type="match status" value="1"/>
</dbReference>
<reference evidence="3" key="1">
    <citation type="submission" date="2022-10" db="EMBL/GenBank/DDBJ databases">
        <title>Sifting through the core-genome to identify putative cross-protective antigens against Riemerella anatipestifer.</title>
        <authorList>
            <person name="Zheng X."/>
            <person name="Zhang W."/>
        </authorList>
    </citation>
    <scope>NUCLEOTIDE SEQUENCE</scope>
    <source>
        <strain evidence="3">ZWRA178</strain>
    </source>
</reference>
<dbReference type="Proteomes" id="UP001207440">
    <property type="component" value="Unassembled WGS sequence"/>
</dbReference>
<dbReference type="CDD" id="cd01743">
    <property type="entry name" value="GATase1_Anthranilate_Synthase"/>
    <property type="match status" value="1"/>
</dbReference>
<proteinExistence type="predicted"/>
<comment type="caution">
    <text evidence="3">The sequence shown here is derived from an EMBL/GenBank/DDBJ whole genome shotgun (WGS) entry which is preliminary data.</text>
</comment>
<evidence type="ECO:0000259" key="2">
    <source>
        <dbReference type="Pfam" id="PF00117"/>
    </source>
</evidence>
<dbReference type="PRINTS" id="PR00097">
    <property type="entry name" value="ANTSNTHASEII"/>
</dbReference>
<dbReference type="InterPro" id="IPR050472">
    <property type="entry name" value="Anth_synth/Amidotransfase"/>
</dbReference>
<accession>A0AAP3AQ78</accession>